<evidence type="ECO:0000313" key="1">
    <source>
        <dbReference type="EMBL" id="KAK9773952.1"/>
    </source>
</evidence>
<sequence>MANIIANIVKSSALGLDVRPRRDAVFGPTVVTGLLLVGTPPVVELALAVDVVVVKGVVSLLPCVVDTGLVRADDVVGLEMVPLLVPVLPVELALIPPAEALELPAVLADAVDDGDDDTAEVLVDTEVEDVVAAVEEVGFVEKVDVVLEDVDTIGMIEV</sequence>
<comment type="caution">
    <text evidence="1">The sequence shown here is derived from an EMBL/GenBank/DDBJ whole genome shotgun (WGS) entry which is preliminary data.</text>
</comment>
<accession>A0ABR2XJG3</accession>
<name>A0ABR2XJG3_9PEZI</name>
<proteinExistence type="predicted"/>
<organism evidence="1 2">
    <name type="scientific">Seiridium cardinale</name>
    <dbReference type="NCBI Taxonomy" id="138064"/>
    <lineage>
        <taxon>Eukaryota</taxon>
        <taxon>Fungi</taxon>
        <taxon>Dikarya</taxon>
        <taxon>Ascomycota</taxon>
        <taxon>Pezizomycotina</taxon>
        <taxon>Sordariomycetes</taxon>
        <taxon>Xylariomycetidae</taxon>
        <taxon>Amphisphaeriales</taxon>
        <taxon>Sporocadaceae</taxon>
        <taxon>Seiridium</taxon>
    </lineage>
</organism>
<evidence type="ECO:0000313" key="2">
    <source>
        <dbReference type="Proteomes" id="UP001465668"/>
    </source>
</evidence>
<keyword evidence="2" id="KW-1185">Reference proteome</keyword>
<gene>
    <name evidence="1" type="ORF">SCAR479_09292</name>
</gene>
<reference evidence="1 2" key="1">
    <citation type="submission" date="2024-02" db="EMBL/GenBank/DDBJ databases">
        <title>First draft genome assembly of two strains of Seiridium cardinale.</title>
        <authorList>
            <person name="Emiliani G."/>
            <person name="Scali E."/>
        </authorList>
    </citation>
    <scope>NUCLEOTIDE SEQUENCE [LARGE SCALE GENOMIC DNA]</scope>
    <source>
        <strain evidence="1 2">BM-138-000479</strain>
    </source>
</reference>
<protein>
    <submittedName>
        <fullName evidence="1">Uncharacterized protein</fullName>
    </submittedName>
</protein>
<dbReference type="EMBL" id="JARVKM010000045">
    <property type="protein sequence ID" value="KAK9773952.1"/>
    <property type="molecule type" value="Genomic_DNA"/>
</dbReference>
<dbReference type="Proteomes" id="UP001465668">
    <property type="component" value="Unassembled WGS sequence"/>
</dbReference>